<accession>A0A5P1X6L4</accession>
<feature type="transmembrane region" description="Helical" evidence="11">
    <location>
        <begin position="383"/>
        <end position="405"/>
    </location>
</feature>
<evidence type="ECO:0000256" key="10">
    <source>
        <dbReference type="ARBA" id="ARBA00039918"/>
    </source>
</evidence>
<evidence type="ECO:0000313" key="13">
    <source>
        <dbReference type="EMBL" id="QER67907.1"/>
    </source>
</evidence>
<evidence type="ECO:0000256" key="4">
    <source>
        <dbReference type="ARBA" id="ARBA00022475"/>
    </source>
</evidence>
<dbReference type="Pfam" id="PF07690">
    <property type="entry name" value="MFS_1"/>
    <property type="match status" value="1"/>
</dbReference>
<evidence type="ECO:0000313" key="14">
    <source>
        <dbReference type="Proteomes" id="UP000325295"/>
    </source>
</evidence>
<keyword evidence="7 11" id="KW-1133">Transmembrane helix</keyword>
<evidence type="ECO:0000256" key="9">
    <source>
        <dbReference type="ARBA" id="ARBA00037295"/>
    </source>
</evidence>
<dbReference type="InterPro" id="IPR011701">
    <property type="entry name" value="MFS"/>
</dbReference>
<feature type="transmembrane region" description="Helical" evidence="11">
    <location>
        <begin position="198"/>
        <end position="217"/>
    </location>
</feature>
<protein>
    <recommendedName>
        <fullName evidence="10">Putative proline/betaine transporter</fullName>
    </recommendedName>
</protein>
<dbReference type="OrthoDB" id="9783227at2"/>
<dbReference type="AlphaFoldDB" id="A0A5P1X6L4"/>
<dbReference type="RefSeq" id="WP_150204321.1">
    <property type="nucleotide sequence ID" value="NZ_CAXYVY010000020.1"/>
</dbReference>
<evidence type="ECO:0000256" key="8">
    <source>
        <dbReference type="ARBA" id="ARBA00023136"/>
    </source>
</evidence>
<keyword evidence="4" id="KW-1003">Cell membrane</keyword>
<feature type="transmembrane region" description="Helical" evidence="11">
    <location>
        <begin position="411"/>
        <end position="430"/>
    </location>
</feature>
<keyword evidence="8 11" id="KW-0472">Membrane</keyword>
<organism evidence="13 14">
    <name type="scientific">Paucilactobacillus nenjiangensis</name>
    <dbReference type="NCBI Taxonomy" id="1296540"/>
    <lineage>
        <taxon>Bacteria</taxon>
        <taxon>Bacillati</taxon>
        <taxon>Bacillota</taxon>
        <taxon>Bacilli</taxon>
        <taxon>Lactobacillales</taxon>
        <taxon>Lactobacillaceae</taxon>
        <taxon>Paucilactobacillus</taxon>
    </lineage>
</organism>
<dbReference type="Gene3D" id="1.20.1250.20">
    <property type="entry name" value="MFS general substrate transporter like domains"/>
    <property type="match status" value="2"/>
</dbReference>
<dbReference type="InterPro" id="IPR036259">
    <property type="entry name" value="MFS_trans_sf"/>
</dbReference>
<feature type="transmembrane region" description="Helical" evidence="11">
    <location>
        <begin position="98"/>
        <end position="116"/>
    </location>
</feature>
<feature type="transmembrane region" description="Helical" evidence="11">
    <location>
        <begin position="25"/>
        <end position="43"/>
    </location>
</feature>
<dbReference type="PANTHER" id="PTHR43045">
    <property type="entry name" value="SHIKIMATE TRANSPORTER"/>
    <property type="match status" value="1"/>
</dbReference>
<feature type="transmembrane region" description="Helical" evidence="11">
    <location>
        <begin position="288"/>
        <end position="306"/>
    </location>
</feature>
<dbReference type="CDD" id="cd17369">
    <property type="entry name" value="MFS_ShiA_like"/>
    <property type="match status" value="1"/>
</dbReference>
<evidence type="ECO:0000259" key="12">
    <source>
        <dbReference type="PROSITE" id="PS50850"/>
    </source>
</evidence>
<name>A0A5P1X6L4_9LACO</name>
<feature type="transmembrane region" description="Helical" evidence="11">
    <location>
        <begin position="63"/>
        <end position="86"/>
    </location>
</feature>
<comment type="subcellular location">
    <subcellularLocation>
        <location evidence="1">Cell membrane</location>
        <topology evidence="1">Multi-pass membrane protein</topology>
    </subcellularLocation>
</comment>
<dbReference type="GO" id="GO:0015293">
    <property type="term" value="F:symporter activity"/>
    <property type="evidence" value="ECO:0007669"/>
    <property type="project" value="UniProtKB-KW"/>
</dbReference>
<evidence type="ECO:0000256" key="5">
    <source>
        <dbReference type="ARBA" id="ARBA00022692"/>
    </source>
</evidence>
<dbReference type="SUPFAM" id="SSF103473">
    <property type="entry name" value="MFS general substrate transporter"/>
    <property type="match status" value="1"/>
</dbReference>
<evidence type="ECO:0000256" key="3">
    <source>
        <dbReference type="ARBA" id="ARBA00022448"/>
    </source>
</evidence>
<dbReference type="Proteomes" id="UP000325295">
    <property type="component" value="Chromosome"/>
</dbReference>
<dbReference type="PROSITE" id="PS00216">
    <property type="entry name" value="SUGAR_TRANSPORT_1"/>
    <property type="match status" value="1"/>
</dbReference>
<dbReference type="FunFam" id="1.20.1250.20:FF:000001">
    <property type="entry name" value="Dicarboxylate MFS transporter"/>
    <property type="match status" value="1"/>
</dbReference>
<dbReference type="PANTHER" id="PTHR43045:SF2">
    <property type="entry name" value="INNER MEMBRANE METABOLITE TRANSPORT PROTEIN YHJE"/>
    <property type="match status" value="1"/>
</dbReference>
<dbReference type="InterPro" id="IPR020846">
    <property type="entry name" value="MFS_dom"/>
</dbReference>
<dbReference type="EMBL" id="CP043939">
    <property type="protein sequence ID" value="QER67907.1"/>
    <property type="molecule type" value="Genomic_DNA"/>
</dbReference>
<comment type="function">
    <text evidence="9">May be a proton symporter involved in the uptake of osmolytes such as proline and glycine betaine.</text>
</comment>
<keyword evidence="6" id="KW-0769">Symport</keyword>
<evidence type="ECO:0000256" key="11">
    <source>
        <dbReference type="SAM" id="Phobius"/>
    </source>
</evidence>
<evidence type="ECO:0000256" key="6">
    <source>
        <dbReference type="ARBA" id="ARBA00022847"/>
    </source>
</evidence>
<dbReference type="KEGG" id="lnn:F0161_08635"/>
<evidence type="ECO:0000256" key="1">
    <source>
        <dbReference type="ARBA" id="ARBA00004651"/>
    </source>
</evidence>
<gene>
    <name evidence="13" type="ORF">F0161_08635</name>
</gene>
<feature type="domain" description="Major facilitator superfamily (MFS) profile" evidence="12">
    <location>
        <begin position="25"/>
        <end position="435"/>
    </location>
</feature>
<dbReference type="PROSITE" id="PS50850">
    <property type="entry name" value="MFS"/>
    <property type="match status" value="1"/>
</dbReference>
<proteinExistence type="inferred from homology"/>
<feature type="transmembrane region" description="Helical" evidence="11">
    <location>
        <begin position="318"/>
        <end position="337"/>
    </location>
</feature>
<evidence type="ECO:0000256" key="2">
    <source>
        <dbReference type="ARBA" id="ARBA00008240"/>
    </source>
</evidence>
<dbReference type="GO" id="GO:0005886">
    <property type="term" value="C:plasma membrane"/>
    <property type="evidence" value="ECO:0007669"/>
    <property type="project" value="UniProtKB-SubCell"/>
</dbReference>
<feature type="transmembrane region" description="Helical" evidence="11">
    <location>
        <begin position="343"/>
        <end position="362"/>
    </location>
</feature>
<comment type="similarity">
    <text evidence="2">Belongs to the major facilitator superfamily. Metabolite:H+ Symporter (MHS) family (TC 2.A.1.6) family.</text>
</comment>
<dbReference type="InterPro" id="IPR005829">
    <property type="entry name" value="Sugar_transporter_CS"/>
</dbReference>
<feature type="transmembrane region" description="Helical" evidence="11">
    <location>
        <begin position="162"/>
        <end position="186"/>
    </location>
</feature>
<keyword evidence="5 11" id="KW-0812">Transmembrane</keyword>
<keyword evidence="3" id="KW-0813">Transport</keyword>
<sequence length="440" mass="48168">MENVTSNTLHKEEGTTLERDPVKTVIFASMIGTAVEFFDFYAFGTASATYFPKIFFPTLTPTIAMMLSLLTFGVAFVARPLGSFIFGHFGDKIGRKKTLVVSLVLMGGSTVMIGFLPGYSTLGFSAVLLLCLCRFIQGIGLGGEWSGAVLVATENAPEGKRALYGAFPELGAPIGFILCNGLFYVLESFLSASQMASFGWRIPFLASSVMVFIGLWVRKRMQETPLFRKAQENSETTKSPLKEVFKTSWKQIIRGTFIVAVTYTLFFTLSTWSISYATTNLGFSNKEFLLILMGSILVFTAMILISSYLADFWGRKKMLMTTAALLVVFSFVFPYFLSGTHNVAGAVAFLVIGFFLMGIIYGPMGALLPELFSTKVRYSGSALAYNLAAIVGAAFAPTVATWLAANWGIKYVGLYLGVMSVLSFVAFAFTKETKHVDYTE</sequence>
<evidence type="ECO:0000256" key="7">
    <source>
        <dbReference type="ARBA" id="ARBA00022989"/>
    </source>
</evidence>
<reference evidence="13 14" key="1">
    <citation type="submission" date="2019-09" db="EMBL/GenBank/DDBJ databases">
        <title>Complete Genome Sequence of Lactobacillus nenjiangensis SH-Y15, isolated from sauerkraut.</title>
        <authorList>
            <person name="Yang H."/>
        </authorList>
    </citation>
    <scope>NUCLEOTIDE SEQUENCE [LARGE SCALE GENOMIC DNA]</scope>
    <source>
        <strain evidence="13 14">SH-Y15</strain>
    </source>
</reference>
<keyword evidence="14" id="KW-1185">Reference proteome</keyword>
<feature type="transmembrane region" description="Helical" evidence="11">
    <location>
        <begin position="252"/>
        <end position="276"/>
    </location>
</feature>